<dbReference type="InterPro" id="IPR036388">
    <property type="entry name" value="WH-like_DNA-bd_sf"/>
</dbReference>
<dbReference type="PRINTS" id="PR00039">
    <property type="entry name" value="HTHLYSR"/>
</dbReference>
<organism evidence="6 7">
    <name type="scientific">Pseudomonas protegens</name>
    <dbReference type="NCBI Taxonomy" id="380021"/>
    <lineage>
        <taxon>Bacteria</taxon>
        <taxon>Pseudomonadati</taxon>
        <taxon>Pseudomonadota</taxon>
        <taxon>Gammaproteobacteria</taxon>
        <taxon>Pseudomonadales</taxon>
        <taxon>Pseudomonadaceae</taxon>
        <taxon>Pseudomonas</taxon>
    </lineage>
</organism>
<sequence length="330" mass="36864">MIFNHAECLPMVESLPPLYALRAFEVAARSSSFTRAAEELSLTQSAISRHIRTLESQFGCRLFERHGPRLVLTDVGQRLARELKAGFRIIEDACLPLRSGSGQLRLKAPSTLTMRWLLRALDQLKHQQPSLAVQLASVWMDFDHVDFHAEPYDCAILLGNGQFGAGVEACKLFDEWLIPIGPPEAVDAPPWTLERLREAPLIHPSADRRDWRRWLQAQGLLGQVRLDRGNVFDTLDQAICAAMRGHGLSIADLYLVAEDIRQGLVSLPFPRALASGDGYYLVWLRDSPRREQIDGLRAFLLEQVVSIDDLELADLTPGAGSWRGRLNGAA</sequence>
<reference evidence="6 7" key="1">
    <citation type="submission" date="2019-05" db="EMBL/GenBank/DDBJ databases">
        <title>Identification and Biocontrol Activity Analysis of Biocontrol Strain PF-1 Based on Genome-wide Data.</title>
        <authorList>
            <person name="Qi J."/>
        </authorList>
    </citation>
    <scope>NUCLEOTIDE SEQUENCE [LARGE SCALE GENOMIC DNA]</scope>
    <source>
        <strain evidence="6 7">PF-1</strain>
    </source>
</reference>
<keyword evidence="4" id="KW-0804">Transcription</keyword>
<keyword evidence="3" id="KW-0238">DNA-binding</keyword>
<dbReference type="EMBL" id="VAVY01000001">
    <property type="protein sequence ID" value="TMM66062.1"/>
    <property type="molecule type" value="Genomic_DNA"/>
</dbReference>
<dbReference type="InterPro" id="IPR000847">
    <property type="entry name" value="LysR_HTH_N"/>
</dbReference>
<proteinExistence type="inferred from homology"/>
<gene>
    <name evidence="6" type="ORF">FEF10_00990</name>
</gene>
<dbReference type="Gene3D" id="3.40.190.10">
    <property type="entry name" value="Periplasmic binding protein-like II"/>
    <property type="match status" value="2"/>
</dbReference>
<dbReference type="SUPFAM" id="SSF53850">
    <property type="entry name" value="Periplasmic binding protein-like II"/>
    <property type="match status" value="1"/>
</dbReference>
<dbReference type="Gene3D" id="1.10.10.10">
    <property type="entry name" value="Winged helix-like DNA-binding domain superfamily/Winged helix DNA-binding domain"/>
    <property type="match status" value="1"/>
</dbReference>
<protein>
    <submittedName>
        <fullName evidence="6">LysR family transcriptional regulator</fullName>
    </submittedName>
</protein>
<dbReference type="InterPro" id="IPR058163">
    <property type="entry name" value="LysR-type_TF_proteobact-type"/>
</dbReference>
<dbReference type="PROSITE" id="PS50931">
    <property type="entry name" value="HTH_LYSR"/>
    <property type="match status" value="1"/>
</dbReference>
<evidence type="ECO:0000313" key="6">
    <source>
        <dbReference type="EMBL" id="TMM66062.1"/>
    </source>
</evidence>
<dbReference type="Proteomes" id="UP000310095">
    <property type="component" value="Unassembled WGS sequence"/>
</dbReference>
<dbReference type="PANTHER" id="PTHR30537">
    <property type="entry name" value="HTH-TYPE TRANSCRIPTIONAL REGULATOR"/>
    <property type="match status" value="1"/>
</dbReference>
<comment type="caution">
    <text evidence="6">The sequence shown here is derived from an EMBL/GenBank/DDBJ whole genome shotgun (WGS) entry which is preliminary data.</text>
</comment>
<keyword evidence="7" id="KW-1185">Reference proteome</keyword>
<name>A0ABY2VKG4_9PSED</name>
<comment type="similarity">
    <text evidence="1">Belongs to the LysR transcriptional regulatory family.</text>
</comment>
<evidence type="ECO:0000256" key="3">
    <source>
        <dbReference type="ARBA" id="ARBA00023125"/>
    </source>
</evidence>
<dbReference type="SUPFAM" id="SSF46785">
    <property type="entry name" value="Winged helix' DNA-binding domain"/>
    <property type="match status" value="1"/>
</dbReference>
<keyword evidence="2" id="KW-0805">Transcription regulation</keyword>
<dbReference type="InterPro" id="IPR036390">
    <property type="entry name" value="WH_DNA-bd_sf"/>
</dbReference>
<accession>A0ABY2VKG4</accession>
<evidence type="ECO:0000256" key="4">
    <source>
        <dbReference type="ARBA" id="ARBA00023163"/>
    </source>
</evidence>
<dbReference type="InterPro" id="IPR005119">
    <property type="entry name" value="LysR_subst-bd"/>
</dbReference>
<evidence type="ECO:0000313" key="7">
    <source>
        <dbReference type="Proteomes" id="UP000310095"/>
    </source>
</evidence>
<dbReference type="Pfam" id="PF03466">
    <property type="entry name" value="LysR_substrate"/>
    <property type="match status" value="1"/>
</dbReference>
<dbReference type="Pfam" id="PF00126">
    <property type="entry name" value="HTH_1"/>
    <property type="match status" value="1"/>
</dbReference>
<evidence type="ECO:0000259" key="5">
    <source>
        <dbReference type="PROSITE" id="PS50931"/>
    </source>
</evidence>
<dbReference type="PANTHER" id="PTHR30537:SF26">
    <property type="entry name" value="GLYCINE CLEAVAGE SYSTEM TRANSCRIPTIONAL ACTIVATOR"/>
    <property type="match status" value="1"/>
</dbReference>
<evidence type="ECO:0000256" key="1">
    <source>
        <dbReference type="ARBA" id="ARBA00009437"/>
    </source>
</evidence>
<feature type="domain" description="HTH lysR-type" evidence="5">
    <location>
        <begin position="16"/>
        <end position="73"/>
    </location>
</feature>
<evidence type="ECO:0000256" key="2">
    <source>
        <dbReference type="ARBA" id="ARBA00023015"/>
    </source>
</evidence>